<dbReference type="EMBL" id="MN740043">
    <property type="protein sequence ID" value="QHT85598.1"/>
    <property type="molecule type" value="Genomic_DNA"/>
</dbReference>
<dbReference type="AlphaFoldDB" id="A0A6C0HXU2"/>
<name>A0A6C0HXU2_9ZZZZ</name>
<accession>A0A6C0HXU2</accession>
<reference evidence="1" key="1">
    <citation type="journal article" date="2020" name="Nature">
        <title>Giant virus diversity and host interactions through global metagenomics.</title>
        <authorList>
            <person name="Schulz F."/>
            <person name="Roux S."/>
            <person name="Paez-Espino D."/>
            <person name="Jungbluth S."/>
            <person name="Walsh D.A."/>
            <person name="Denef V.J."/>
            <person name="McMahon K.D."/>
            <person name="Konstantinidis K.T."/>
            <person name="Eloe-Fadrosh E.A."/>
            <person name="Kyrpides N.C."/>
            <person name="Woyke T."/>
        </authorList>
    </citation>
    <scope>NUCLEOTIDE SEQUENCE</scope>
    <source>
        <strain evidence="1">GVMAG-M-3300023184-182</strain>
    </source>
</reference>
<sequence length="102" mass="11702">MFIIFLLALFSVIESKQQTRLCSDCKYFVPGPSIQQGKCKLFLNLCDNHPLEPQENTLWTVPTEYNESTAHYHYCFVARSSKNMCGRNGKCFSKIRGSNTNI</sequence>
<protein>
    <submittedName>
        <fullName evidence="1">Uncharacterized protein</fullName>
    </submittedName>
</protein>
<organism evidence="1">
    <name type="scientific">viral metagenome</name>
    <dbReference type="NCBI Taxonomy" id="1070528"/>
    <lineage>
        <taxon>unclassified sequences</taxon>
        <taxon>metagenomes</taxon>
        <taxon>organismal metagenomes</taxon>
    </lineage>
</organism>
<proteinExistence type="predicted"/>
<evidence type="ECO:0000313" key="1">
    <source>
        <dbReference type="EMBL" id="QHT85598.1"/>
    </source>
</evidence>